<feature type="domain" description="HTH gntR-type" evidence="4">
    <location>
        <begin position="19"/>
        <end position="86"/>
    </location>
</feature>
<dbReference type="SMART" id="SM00895">
    <property type="entry name" value="FCD"/>
    <property type="match status" value="1"/>
</dbReference>
<sequence length="240" mass="25990">MPAPRRRSALVPRLAREHGSSQAAILDELRRCLLDGGVPPGSAIPLDEVAAVFGVSRIPVREALKTLIGEGLVEHRPNLGYTVAKLTAAELRELYLVRGVLEAAALAAAVPLAGAAEDEAVRAAHRALESVVRANDVRGYHRESRGFHLALVRPCGMHRLLGMYESAWNVTEPLQPMAHVSEPDRLVLHRDHDALLTAFLARDTGALLAASQEHQERLLSSLDAVPRDTGLLAGEDIRFT</sequence>
<dbReference type="Gene3D" id="1.20.120.530">
    <property type="entry name" value="GntR ligand-binding domain-like"/>
    <property type="match status" value="1"/>
</dbReference>
<dbReference type="PROSITE" id="PS50949">
    <property type="entry name" value="HTH_GNTR"/>
    <property type="match status" value="1"/>
</dbReference>
<dbReference type="EMBL" id="JACJID010000002">
    <property type="protein sequence ID" value="MBA8925062.1"/>
    <property type="molecule type" value="Genomic_DNA"/>
</dbReference>
<dbReference type="GO" id="GO:0003677">
    <property type="term" value="F:DNA binding"/>
    <property type="evidence" value="ECO:0007669"/>
    <property type="project" value="UniProtKB-KW"/>
</dbReference>
<protein>
    <submittedName>
        <fullName evidence="5">DNA-binding GntR family transcriptional regulator</fullName>
    </submittedName>
</protein>
<comment type="caution">
    <text evidence="5">The sequence shown here is derived from an EMBL/GenBank/DDBJ whole genome shotgun (WGS) entry which is preliminary data.</text>
</comment>
<dbReference type="InterPro" id="IPR000524">
    <property type="entry name" value="Tscrpt_reg_HTH_GntR"/>
</dbReference>
<dbReference type="SUPFAM" id="SSF48008">
    <property type="entry name" value="GntR ligand-binding domain-like"/>
    <property type="match status" value="1"/>
</dbReference>
<dbReference type="Pfam" id="PF07729">
    <property type="entry name" value="FCD"/>
    <property type="match status" value="1"/>
</dbReference>
<dbReference type="Gene3D" id="1.10.10.10">
    <property type="entry name" value="Winged helix-like DNA-binding domain superfamily/Winged helix DNA-binding domain"/>
    <property type="match status" value="1"/>
</dbReference>
<keyword evidence="1" id="KW-0805">Transcription regulation</keyword>
<keyword evidence="6" id="KW-1185">Reference proteome</keyword>
<dbReference type="RefSeq" id="WP_182837193.1">
    <property type="nucleotide sequence ID" value="NZ_BAAABQ010000096.1"/>
</dbReference>
<evidence type="ECO:0000256" key="2">
    <source>
        <dbReference type="ARBA" id="ARBA00023125"/>
    </source>
</evidence>
<proteinExistence type="predicted"/>
<keyword evidence="2 5" id="KW-0238">DNA-binding</keyword>
<dbReference type="PANTHER" id="PTHR43537">
    <property type="entry name" value="TRANSCRIPTIONAL REGULATOR, GNTR FAMILY"/>
    <property type="match status" value="1"/>
</dbReference>
<evidence type="ECO:0000313" key="5">
    <source>
        <dbReference type="EMBL" id="MBA8925062.1"/>
    </source>
</evidence>
<dbReference type="Proteomes" id="UP000517916">
    <property type="component" value="Unassembled WGS sequence"/>
</dbReference>
<name>A0ABR6BDY8_9PSEU</name>
<evidence type="ECO:0000256" key="1">
    <source>
        <dbReference type="ARBA" id="ARBA00023015"/>
    </source>
</evidence>
<dbReference type="InterPro" id="IPR011711">
    <property type="entry name" value="GntR_C"/>
</dbReference>
<dbReference type="SMART" id="SM00345">
    <property type="entry name" value="HTH_GNTR"/>
    <property type="match status" value="1"/>
</dbReference>
<reference evidence="5 6" key="1">
    <citation type="submission" date="2020-08" db="EMBL/GenBank/DDBJ databases">
        <title>Genomic Encyclopedia of Archaeal and Bacterial Type Strains, Phase II (KMG-II): from individual species to whole genera.</title>
        <authorList>
            <person name="Goeker M."/>
        </authorList>
    </citation>
    <scope>NUCLEOTIDE SEQUENCE [LARGE SCALE GENOMIC DNA]</scope>
    <source>
        <strain evidence="5 6">DSM 43850</strain>
    </source>
</reference>
<evidence type="ECO:0000256" key="3">
    <source>
        <dbReference type="ARBA" id="ARBA00023163"/>
    </source>
</evidence>
<accession>A0ABR6BDY8</accession>
<dbReference type="InterPro" id="IPR036388">
    <property type="entry name" value="WH-like_DNA-bd_sf"/>
</dbReference>
<keyword evidence="3" id="KW-0804">Transcription</keyword>
<dbReference type="PANTHER" id="PTHR43537:SF24">
    <property type="entry name" value="GLUCONATE OPERON TRANSCRIPTIONAL REPRESSOR"/>
    <property type="match status" value="1"/>
</dbReference>
<dbReference type="InterPro" id="IPR036390">
    <property type="entry name" value="WH_DNA-bd_sf"/>
</dbReference>
<dbReference type="CDD" id="cd07377">
    <property type="entry name" value="WHTH_GntR"/>
    <property type="match status" value="1"/>
</dbReference>
<dbReference type="InterPro" id="IPR008920">
    <property type="entry name" value="TF_FadR/GntR_C"/>
</dbReference>
<evidence type="ECO:0000259" key="4">
    <source>
        <dbReference type="PROSITE" id="PS50949"/>
    </source>
</evidence>
<dbReference type="Pfam" id="PF00392">
    <property type="entry name" value="GntR"/>
    <property type="match status" value="1"/>
</dbReference>
<gene>
    <name evidence="5" type="ORF">BC739_002261</name>
</gene>
<dbReference type="SUPFAM" id="SSF46785">
    <property type="entry name" value="Winged helix' DNA-binding domain"/>
    <property type="match status" value="1"/>
</dbReference>
<evidence type="ECO:0000313" key="6">
    <source>
        <dbReference type="Proteomes" id="UP000517916"/>
    </source>
</evidence>
<organism evidence="5 6">
    <name type="scientific">Kutzneria viridogrisea</name>
    <dbReference type="NCBI Taxonomy" id="47990"/>
    <lineage>
        <taxon>Bacteria</taxon>
        <taxon>Bacillati</taxon>
        <taxon>Actinomycetota</taxon>
        <taxon>Actinomycetes</taxon>
        <taxon>Pseudonocardiales</taxon>
        <taxon>Pseudonocardiaceae</taxon>
        <taxon>Kutzneria</taxon>
    </lineage>
</organism>